<protein>
    <submittedName>
        <fullName evidence="1">Uncharacterized protein</fullName>
    </submittedName>
</protein>
<comment type="caution">
    <text evidence="1">The sequence shown here is derived from an EMBL/GenBank/DDBJ whole genome shotgun (WGS) entry which is preliminary data.</text>
</comment>
<dbReference type="AlphaFoldDB" id="A0A0F9IAQ5"/>
<evidence type="ECO:0000313" key="1">
    <source>
        <dbReference type="EMBL" id="KKM24552.1"/>
    </source>
</evidence>
<sequence>MGKLKDLKNRLKGEDKFKEIK</sequence>
<proteinExistence type="predicted"/>
<gene>
    <name evidence="1" type="ORF">LCGC14_1604090</name>
</gene>
<feature type="non-terminal residue" evidence="1">
    <location>
        <position position="21"/>
    </location>
</feature>
<dbReference type="EMBL" id="LAZR01012904">
    <property type="protein sequence ID" value="KKM24552.1"/>
    <property type="molecule type" value="Genomic_DNA"/>
</dbReference>
<organism evidence="1">
    <name type="scientific">marine sediment metagenome</name>
    <dbReference type="NCBI Taxonomy" id="412755"/>
    <lineage>
        <taxon>unclassified sequences</taxon>
        <taxon>metagenomes</taxon>
        <taxon>ecological metagenomes</taxon>
    </lineage>
</organism>
<name>A0A0F9IAQ5_9ZZZZ</name>
<accession>A0A0F9IAQ5</accession>
<reference evidence="1" key="1">
    <citation type="journal article" date="2015" name="Nature">
        <title>Complex archaea that bridge the gap between prokaryotes and eukaryotes.</title>
        <authorList>
            <person name="Spang A."/>
            <person name="Saw J.H."/>
            <person name="Jorgensen S.L."/>
            <person name="Zaremba-Niedzwiedzka K."/>
            <person name="Martijn J."/>
            <person name="Lind A.E."/>
            <person name="van Eijk R."/>
            <person name="Schleper C."/>
            <person name="Guy L."/>
            <person name="Ettema T.J."/>
        </authorList>
    </citation>
    <scope>NUCLEOTIDE SEQUENCE</scope>
</reference>